<sequence>MHADETVDHIAEPMNEAARVLAFWFGTPDSDEWDQVRSVWFTKDPAFDETVRQAFLPAWDAARAGRDDWSMAIDASPEVGCARIVLLDQFPRNMFRGDPRSFATDGQALELAARMVERGDDLRLPTPYHRMFCYMPFEHAESLEAQRRSVELMTALREDTAGRVDVVDWAVRHLEIIERFGRFPHRNAILGRESTPQEAAFLRLPGSGF</sequence>
<evidence type="ECO:0000313" key="2">
    <source>
        <dbReference type="Proteomes" id="UP000318141"/>
    </source>
</evidence>
<gene>
    <name evidence="1" type="ORF">L602_000700000070</name>
</gene>
<dbReference type="InterPro" id="IPR011990">
    <property type="entry name" value="TPR-like_helical_dom_sf"/>
</dbReference>
<organism evidence="1 2">
    <name type="scientific">Cupriavidus gilardii J11</name>
    <dbReference type="NCBI Taxonomy" id="936133"/>
    <lineage>
        <taxon>Bacteria</taxon>
        <taxon>Pseudomonadati</taxon>
        <taxon>Pseudomonadota</taxon>
        <taxon>Betaproteobacteria</taxon>
        <taxon>Burkholderiales</taxon>
        <taxon>Burkholderiaceae</taxon>
        <taxon>Cupriavidus</taxon>
    </lineage>
</organism>
<evidence type="ECO:0000313" key="1">
    <source>
        <dbReference type="EMBL" id="TWG79191.1"/>
    </source>
</evidence>
<dbReference type="AlphaFoldDB" id="A0A562B1Y5"/>
<proteinExistence type="predicted"/>
<dbReference type="EMBL" id="VLJN01000065">
    <property type="protein sequence ID" value="TWG79191.1"/>
    <property type="molecule type" value="Genomic_DNA"/>
</dbReference>
<reference evidence="1 2" key="1">
    <citation type="submission" date="2019-07" db="EMBL/GenBank/DDBJ databases">
        <title>Genome sequencing of lignin-degrading bacterial isolates.</title>
        <authorList>
            <person name="Gladden J."/>
        </authorList>
    </citation>
    <scope>NUCLEOTIDE SEQUENCE [LARGE SCALE GENOMIC DNA]</scope>
    <source>
        <strain evidence="1 2">J11</strain>
    </source>
</reference>
<keyword evidence="2" id="KW-1185">Reference proteome</keyword>
<dbReference type="InterPro" id="IPR010323">
    <property type="entry name" value="DUF924"/>
</dbReference>
<dbReference type="SUPFAM" id="SSF48452">
    <property type="entry name" value="TPR-like"/>
    <property type="match status" value="1"/>
</dbReference>
<dbReference type="Pfam" id="PF06041">
    <property type="entry name" value="DUF924"/>
    <property type="match status" value="1"/>
</dbReference>
<name>A0A562B1Y5_9BURK</name>
<accession>A0A562B1Y5</accession>
<dbReference type="Gene3D" id="1.20.58.320">
    <property type="entry name" value="TPR-like"/>
    <property type="match status" value="1"/>
</dbReference>
<dbReference type="Gene3D" id="1.25.40.10">
    <property type="entry name" value="Tetratricopeptide repeat domain"/>
    <property type="match status" value="1"/>
</dbReference>
<protein>
    <submittedName>
        <fullName evidence="1">Uncharacterized protein (DUF924 family)</fullName>
    </submittedName>
</protein>
<comment type="caution">
    <text evidence="1">The sequence shown here is derived from an EMBL/GenBank/DDBJ whole genome shotgun (WGS) entry which is preliminary data.</text>
</comment>
<dbReference type="Proteomes" id="UP000318141">
    <property type="component" value="Unassembled WGS sequence"/>
</dbReference>